<dbReference type="GeneID" id="87636657"/>
<dbReference type="Proteomes" id="UP000509345">
    <property type="component" value="Plasmid unnamed1"/>
</dbReference>
<dbReference type="RefSeq" id="WP_176145780.1">
    <property type="nucleotide sequence ID" value="NZ_CP054927.1"/>
</dbReference>
<reference evidence="1 2" key="1">
    <citation type="submission" date="2020-06" db="EMBL/GenBank/DDBJ databases">
        <title>Genome mining for natural products.</title>
        <authorList>
            <person name="Zhang B."/>
            <person name="Shi J."/>
            <person name="Ge H."/>
        </authorList>
    </citation>
    <scope>NUCLEOTIDE SEQUENCE [LARGE SCALE GENOMIC DNA]</scope>
    <source>
        <strain evidence="1 2">NA06532</strain>
        <plasmid evidence="1 2">unnamed1</plasmid>
    </source>
</reference>
<proteinExistence type="predicted"/>
<dbReference type="EMBL" id="CP054927">
    <property type="protein sequence ID" value="QKW47908.1"/>
    <property type="molecule type" value="Genomic_DNA"/>
</dbReference>
<evidence type="ECO:0000313" key="2">
    <source>
        <dbReference type="Proteomes" id="UP000509345"/>
    </source>
</evidence>
<gene>
    <name evidence="1" type="ORF">HUT09_35930</name>
</gene>
<dbReference type="AlphaFoldDB" id="A0A7H8N1K2"/>
<name>A0A7H8N1K2_STRMI</name>
<keyword evidence="1" id="KW-0614">Plasmid</keyword>
<sequence>MPLVLSMAVREGHEGGATTHHEIRRAQRRAKAYEDLFRGISESHPAHSVHLLKGNAIAAHYPEGLVRAANDLDLTVTDEATFWQVASTVQQMLPSLRPVELTVFQTDRGTHYAMTLQWPSEDPLVDAPLRVELSSFALLGDQEGVPLRVAVPTAQDIAHVLALAQEARERPLGLKDLMDVLALAEAGAMPDAADLCAAADAWRLAPEVRQLGAFVRMYAPSAPEAVTVLEDAGLVKAADEEEARRDARGDAPHRATEDFHAVMGETLGAVELRRRPSRPTSESAFRDPGNQAILRTPVGDYLLAEVGSRLTSQTYRDAMLYVRALPL</sequence>
<evidence type="ECO:0000313" key="1">
    <source>
        <dbReference type="EMBL" id="QKW47908.1"/>
    </source>
</evidence>
<protein>
    <submittedName>
        <fullName evidence="1">Uncharacterized protein</fullName>
    </submittedName>
</protein>
<organism evidence="1 2">
    <name type="scientific">Streptomyces microflavus</name>
    <name type="common">Streptomyces lipmanii</name>
    <dbReference type="NCBI Taxonomy" id="1919"/>
    <lineage>
        <taxon>Bacteria</taxon>
        <taxon>Bacillati</taxon>
        <taxon>Actinomycetota</taxon>
        <taxon>Actinomycetes</taxon>
        <taxon>Kitasatosporales</taxon>
        <taxon>Streptomycetaceae</taxon>
        <taxon>Streptomyces</taxon>
    </lineage>
</organism>
<accession>A0A7H8N1K2</accession>
<geneLocation type="plasmid" evidence="1 2">
    <name>unnamed1</name>
</geneLocation>